<dbReference type="Gene3D" id="3.40.50.300">
    <property type="entry name" value="P-loop containing nucleotide triphosphate hydrolases"/>
    <property type="match status" value="1"/>
</dbReference>
<sequence>MSQPMDAPHRLLIVQEDPGLHARLERLARDSRMVFFAGLPGTGKSLMIHQLAHLAAAAGRTVHLLQWDTARPVFEASPAGRRYPMRDGVTHSVIRKALGVWVRDALARWDRSCPGSEDLLIGETPLVGGRFVELARRLDDAAEPVLAATSSRFVIPIPSRDVRRFLEAARDRRARQPAHAREREDAPPHLLRELWEHLAGVAPRLGIDVVREGSRPLPYDPALYGRIYERVLRHRRTEVLSMEKPLSSESISVYEFAIPARDVVPAPDEAAARIEWVERRYPDPGTLEEEINRWHEV</sequence>
<evidence type="ECO:0000313" key="1">
    <source>
        <dbReference type="EMBL" id="TMI83889.1"/>
    </source>
</evidence>
<name>A0A537JK13_9BACT</name>
<reference evidence="1 2" key="1">
    <citation type="journal article" date="2019" name="Nat. Microbiol.">
        <title>Mediterranean grassland soil C-N compound turnover is dependent on rainfall and depth, and is mediated by genomically divergent microorganisms.</title>
        <authorList>
            <person name="Diamond S."/>
            <person name="Andeer P.F."/>
            <person name="Li Z."/>
            <person name="Crits-Christoph A."/>
            <person name="Burstein D."/>
            <person name="Anantharaman K."/>
            <person name="Lane K.R."/>
            <person name="Thomas B.C."/>
            <person name="Pan C."/>
            <person name="Northen T.R."/>
            <person name="Banfield J.F."/>
        </authorList>
    </citation>
    <scope>NUCLEOTIDE SEQUENCE [LARGE SCALE GENOMIC DNA]</scope>
    <source>
        <strain evidence="1">NP_6</strain>
    </source>
</reference>
<proteinExistence type="predicted"/>
<dbReference type="InterPro" id="IPR027417">
    <property type="entry name" value="P-loop_NTPase"/>
</dbReference>
<comment type="caution">
    <text evidence="1">The sequence shown here is derived from an EMBL/GenBank/DDBJ whole genome shotgun (WGS) entry which is preliminary data.</text>
</comment>
<protein>
    <submittedName>
        <fullName evidence="1">Uncharacterized protein</fullName>
    </submittedName>
</protein>
<dbReference type="Proteomes" id="UP000318093">
    <property type="component" value="Unassembled WGS sequence"/>
</dbReference>
<evidence type="ECO:0000313" key="2">
    <source>
        <dbReference type="Proteomes" id="UP000318093"/>
    </source>
</evidence>
<dbReference type="SUPFAM" id="SSF52540">
    <property type="entry name" value="P-loop containing nucleoside triphosphate hydrolases"/>
    <property type="match status" value="1"/>
</dbReference>
<accession>A0A537JK13</accession>
<organism evidence="1 2">
    <name type="scientific">Candidatus Segetimicrobium genomatis</name>
    <dbReference type="NCBI Taxonomy" id="2569760"/>
    <lineage>
        <taxon>Bacteria</taxon>
        <taxon>Bacillati</taxon>
        <taxon>Candidatus Sysuimicrobiota</taxon>
        <taxon>Candidatus Sysuimicrobiia</taxon>
        <taxon>Candidatus Sysuimicrobiales</taxon>
        <taxon>Candidatus Segetimicrobiaceae</taxon>
        <taxon>Candidatus Segetimicrobium</taxon>
    </lineage>
</organism>
<dbReference type="AlphaFoldDB" id="A0A537JK13"/>
<gene>
    <name evidence="1" type="ORF">E6H03_02900</name>
</gene>
<dbReference type="EMBL" id="VBAN01000087">
    <property type="protein sequence ID" value="TMI83889.1"/>
    <property type="molecule type" value="Genomic_DNA"/>
</dbReference>